<dbReference type="RefSeq" id="WP_048580213.1">
    <property type="nucleotide sequence ID" value="NZ_LFNT01000005.1"/>
</dbReference>
<dbReference type="PATRIC" id="fig|1938.3.peg.537"/>
<sequence length="232" mass="25154">MNETPEEDSRKPYVDEGRDTPVRHRYVHGGFAANGTRFSIYLPPDDAYQGRFFQHITPVPSSEHRPPGGRRTGSPSLPGLAGAENTDGVWHGFVPHIIGSPMAIPIVFSVRMHTQRVLRHRLDSIVDALEPGGSGGPYEDSTPRSRRRSPRSRPWASRRGPGSASARWGCTPSPSATAACAQWHLDGDGKFPATEVTPAERVGVERRHAFSSPGTRFVTVGGTDGPDADRTG</sequence>
<dbReference type="OrthoDB" id="906600at2"/>
<feature type="compositionally biased region" description="Basic and acidic residues" evidence="1">
    <location>
        <begin position="7"/>
        <end position="20"/>
    </location>
</feature>
<reference evidence="2 3" key="1">
    <citation type="submission" date="2015-06" db="EMBL/GenBank/DDBJ databases">
        <authorList>
            <person name="Ju K.-S."/>
            <person name="Doroghazi J.R."/>
            <person name="Metcalf W.W."/>
        </authorList>
    </citation>
    <scope>NUCLEOTIDE SEQUENCE [LARGE SCALE GENOMIC DNA]</scope>
    <source>
        <strain evidence="2 3">NRRL 3414</strain>
    </source>
</reference>
<organism evidence="2 3">
    <name type="scientific">Streptomyces viridochromogenes</name>
    <dbReference type="NCBI Taxonomy" id="1938"/>
    <lineage>
        <taxon>Bacteria</taxon>
        <taxon>Bacillati</taxon>
        <taxon>Actinomycetota</taxon>
        <taxon>Actinomycetes</taxon>
        <taxon>Kitasatosporales</taxon>
        <taxon>Streptomycetaceae</taxon>
        <taxon>Streptomyces</taxon>
    </lineage>
</organism>
<evidence type="ECO:0000256" key="1">
    <source>
        <dbReference type="SAM" id="MobiDB-lite"/>
    </source>
</evidence>
<evidence type="ECO:0000313" key="2">
    <source>
        <dbReference type="EMBL" id="KMS75975.1"/>
    </source>
</evidence>
<feature type="region of interest" description="Disordered" evidence="1">
    <location>
        <begin position="1"/>
        <end position="20"/>
    </location>
</feature>
<protein>
    <submittedName>
        <fullName evidence="2">Uncharacterized protein</fullName>
    </submittedName>
</protein>
<dbReference type="Proteomes" id="UP000037432">
    <property type="component" value="Unassembled WGS sequence"/>
</dbReference>
<accession>A0A0J8CDL5</accession>
<feature type="compositionally biased region" description="Low complexity" evidence="1">
    <location>
        <begin position="152"/>
        <end position="163"/>
    </location>
</feature>
<evidence type="ECO:0000313" key="3">
    <source>
        <dbReference type="Proteomes" id="UP000037432"/>
    </source>
</evidence>
<feature type="region of interest" description="Disordered" evidence="1">
    <location>
        <begin position="206"/>
        <end position="232"/>
    </location>
</feature>
<proteinExistence type="predicted"/>
<name>A0A0J8CDL5_STRVR</name>
<gene>
    <name evidence="2" type="ORF">ACM01_07020</name>
</gene>
<dbReference type="AlphaFoldDB" id="A0A0J8CDL5"/>
<comment type="caution">
    <text evidence="2">The sequence shown here is derived from an EMBL/GenBank/DDBJ whole genome shotgun (WGS) entry which is preliminary data.</text>
</comment>
<feature type="region of interest" description="Disordered" evidence="1">
    <location>
        <begin position="57"/>
        <end position="83"/>
    </location>
</feature>
<dbReference type="EMBL" id="LFNT01000005">
    <property type="protein sequence ID" value="KMS75975.1"/>
    <property type="molecule type" value="Genomic_DNA"/>
</dbReference>
<feature type="region of interest" description="Disordered" evidence="1">
    <location>
        <begin position="128"/>
        <end position="173"/>
    </location>
</feature>